<feature type="region of interest" description="Disordered" evidence="1">
    <location>
        <begin position="1"/>
        <end position="37"/>
    </location>
</feature>
<evidence type="ECO:0000313" key="3">
    <source>
        <dbReference type="Proteomes" id="UP001246576"/>
    </source>
</evidence>
<feature type="compositionally biased region" description="Basic and acidic residues" evidence="1">
    <location>
        <begin position="8"/>
        <end position="37"/>
    </location>
</feature>
<name>A0ABU2EG00_9BURK</name>
<organism evidence="2 3">
    <name type="scientific">Herbaspirillum huttiense subsp. lycopersici</name>
    <dbReference type="NCBI Taxonomy" id="3074428"/>
    <lineage>
        <taxon>Bacteria</taxon>
        <taxon>Pseudomonadati</taxon>
        <taxon>Pseudomonadota</taxon>
        <taxon>Betaproteobacteria</taxon>
        <taxon>Burkholderiales</taxon>
        <taxon>Oxalobacteraceae</taxon>
        <taxon>Herbaspirillum</taxon>
    </lineage>
</organism>
<comment type="caution">
    <text evidence="2">The sequence shown here is derived from an EMBL/GenBank/DDBJ whole genome shotgun (WGS) entry which is preliminary data.</text>
</comment>
<evidence type="ECO:0000256" key="1">
    <source>
        <dbReference type="SAM" id="MobiDB-lite"/>
    </source>
</evidence>
<dbReference type="Proteomes" id="UP001246576">
    <property type="component" value="Unassembled WGS sequence"/>
</dbReference>
<reference evidence="2" key="1">
    <citation type="submission" date="2023-09" db="EMBL/GenBank/DDBJ databases">
        <title>Description of first Herbaspirillum huttiense subsp. nephrolepsisexaltata and Herbaspirillum huttiense subsp. lycopersicon.</title>
        <authorList>
            <person name="Poudel M."/>
            <person name="Sharma A."/>
            <person name="Goss E."/>
            <person name="Tapia J.H."/>
            <person name="Harmon C.M."/>
            <person name="Jones J.B."/>
        </authorList>
    </citation>
    <scope>NUCLEOTIDE SEQUENCE</scope>
    <source>
        <strain evidence="2">SE1</strain>
    </source>
</reference>
<evidence type="ECO:0000313" key="2">
    <source>
        <dbReference type="EMBL" id="MDR9847066.1"/>
    </source>
</evidence>
<accession>A0ABU2EG00</accession>
<proteinExistence type="predicted"/>
<gene>
    <name evidence="2" type="ORF">RI048_02450</name>
</gene>
<sequence>MNRKQKKARLERMRDIENAAADRRRREQEEREKRMRAWEAGEAANQIWAELLDEGERIIRRRQDKPLTSAAECW</sequence>
<protein>
    <submittedName>
        <fullName evidence="2">Uncharacterized protein</fullName>
    </submittedName>
</protein>
<keyword evidence="3" id="KW-1185">Reference proteome</keyword>
<dbReference type="EMBL" id="JAVLSJ010000001">
    <property type="protein sequence ID" value="MDR9847066.1"/>
    <property type="molecule type" value="Genomic_DNA"/>
</dbReference>
<dbReference type="RefSeq" id="WP_310839488.1">
    <property type="nucleotide sequence ID" value="NZ_JAVLSJ010000001.1"/>
</dbReference>